<dbReference type="PANTHER" id="PTHR43024">
    <property type="entry name" value="UDP-N-ACETYLMURAMOYL-TRIPEPTIDE--D-ALANYL-D-ALANINE LIGASE"/>
    <property type="match status" value="1"/>
</dbReference>
<dbReference type="eggNOG" id="COG0770">
    <property type="taxonomic scope" value="Bacteria"/>
</dbReference>
<comment type="cofactor">
    <cofactor evidence="2 14 15">
        <name>pyridoxal 5'-phosphate</name>
        <dbReference type="ChEBI" id="CHEBI:597326"/>
    </cofactor>
</comment>
<dbReference type="AlphaFoldDB" id="H8KVG8"/>
<dbReference type="NCBIfam" id="NF008897">
    <property type="entry name" value="PRK11930.1"/>
    <property type="match status" value="1"/>
</dbReference>
<keyword evidence="3" id="KW-0963">Cytoplasm</keyword>
<dbReference type="SMART" id="SM01005">
    <property type="entry name" value="Ala_racemase_C"/>
    <property type="match status" value="1"/>
</dbReference>
<evidence type="ECO:0000256" key="4">
    <source>
        <dbReference type="ARBA" id="ARBA00022598"/>
    </source>
</evidence>
<comment type="catalytic activity">
    <reaction evidence="1 14">
        <text>L-alanine = D-alanine</text>
        <dbReference type="Rhea" id="RHEA:20249"/>
        <dbReference type="ChEBI" id="CHEBI:57416"/>
        <dbReference type="ChEBI" id="CHEBI:57972"/>
        <dbReference type="EC" id="5.1.1.1"/>
    </reaction>
</comment>
<name>H8KVG8_SOLCM</name>
<dbReference type="InterPro" id="IPR051046">
    <property type="entry name" value="MurCDEF_CellWall_CoF430Synth"/>
</dbReference>
<dbReference type="InterPro" id="IPR036565">
    <property type="entry name" value="Mur-like_cat_sf"/>
</dbReference>
<dbReference type="EMBL" id="CP003349">
    <property type="protein sequence ID" value="AFD06348.1"/>
    <property type="molecule type" value="Genomic_DNA"/>
</dbReference>
<feature type="binding site" evidence="14 16">
    <location>
        <position position="614"/>
    </location>
    <ligand>
        <name>substrate</name>
    </ligand>
</feature>
<feature type="active site" description="Proton acceptor; specific for D-alanine" evidence="14">
    <location>
        <position position="516"/>
    </location>
</feature>
<dbReference type="InterPro" id="IPR001608">
    <property type="entry name" value="Ala_racemase_N"/>
</dbReference>
<accession>H8KVG8</accession>
<evidence type="ECO:0000259" key="17">
    <source>
        <dbReference type="SMART" id="SM01005"/>
    </source>
</evidence>
<feature type="binding site" evidence="14 16">
    <location>
        <position position="791"/>
    </location>
    <ligand>
        <name>substrate</name>
    </ligand>
</feature>
<dbReference type="GO" id="GO:0008784">
    <property type="term" value="F:alanine racemase activity"/>
    <property type="evidence" value="ECO:0007669"/>
    <property type="project" value="UniProtKB-UniRule"/>
</dbReference>
<dbReference type="KEGG" id="scn:Solca_1259"/>
<evidence type="ECO:0000256" key="16">
    <source>
        <dbReference type="PIRSR" id="PIRSR600821-52"/>
    </source>
</evidence>
<evidence type="ECO:0000256" key="6">
    <source>
        <dbReference type="ARBA" id="ARBA00022741"/>
    </source>
</evidence>
<keyword evidence="11 14" id="KW-0413">Isomerase</keyword>
<keyword evidence="5" id="KW-0132">Cell division</keyword>
<dbReference type="eggNOG" id="COG0787">
    <property type="taxonomic scope" value="Bacteria"/>
</dbReference>
<dbReference type="InterPro" id="IPR029066">
    <property type="entry name" value="PLP-binding_barrel"/>
</dbReference>
<dbReference type="HAMAP" id="MF_01201">
    <property type="entry name" value="Ala_racemase"/>
    <property type="match status" value="1"/>
</dbReference>
<dbReference type="STRING" id="929556.Solca_1259"/>
<dbReference type="GO" id="GO:0047480">
    <property type="term" value="F:UDP-N-acetylmuramoyl-tripeptide-D-alanyl-D-alanine ligase activity"/>
    <property type="evidence" value="ECO:0007669"/>
    <property type="project" value="InterPro"/>
</dbReference>
<evidence type="ECO:0000256" key="11">
    <source>
        <dbReference type="ARBA" id="ARBA00023235"/>
    </source>
</evidence>
<dbReference type="CDD" id="cd00430">
    <property type="entry name" value="PLPDE_III_AR"/>
    <property type="match status" value="1"/>
</dbReference>
<evidence type="ECO:0000256" key="1">
    <source>
        <dbReference type="ARBA" id="ARBA00000316"/>
    </source>
</evidence>
<evidence type="ECO:0000256" key="13">
    <source>
        <dbReference type="ARBA" id="ARBA00023316"/>
    </source>
</evidence>
<dbReference type="GO" id="GO:0030632">
    <property type="term" value="P:D-alanine biosynthetic process"/>
    <property type="evidence" value="ECO:0007669"/>
    <property type="project" value="UniProtKB-UniRule"/>
</dbReference>
<keyword evidence="19" id="KW-1185">Reference proteome</keyword>
<dbReference type="InterPro" id="IPR005863">
    <property type="entry name" value="UDP-N-AcMur_synth"/>
</dbReference>
<dbReference type="Gene3D" id="3.40.1390.10">
    <property type="entry name" value="MurE/MurF, N-terminal domain"/>
    <property type="match status" value="1"/>
</dbReference>
<dbReference type="Gene3D" id="2.40.37.10">
    <property type="entry name" value="Lyase, Ornithine Decarboxylase, Chain A, domain 1"/>
    <property type="match status" value="1"/>
</dbReference>
<dbReference type="Pfam" id="PF08245">
    <property type="entry name" value="Mur_ligase_M"/>
    <property type="match status" value="1"/>
</dbReference>
<evidence type="ECO:0000256" key="12">
    <source>
        <dbReference type="ARBA" id="ARBA00023306"/>
    </source>
</evidence>
<feature type="domain" description="Alanine racemase C-terminal" evidence="17">
    <location>
        <begin position="721"/>
        <end position="845"/>
    </location>
</feature>
<evidence type="ECO:0000256" key="10">
    <source>
        <dbReference type="ARBA" id="ARBA00022984"/>
    </source>
</evidence>
<dbReference type="GO" id="GO:0009252">
    <property type="term" value="P:peptidoglycan biosynthetic process"/>
    <property type="evidence" value="ECO:0007669"/>
    <property type="project" value="UniProtKB-KW"/>
</dbReference>
<dbReference type="InterPro" id="IPR009006">
    <property type="entry name" value="Ala_racemase/Decarboxylase_C"/>
</dbReference>
<dbReference type="Pfam" id="PF00842">
    <property type="entry name" value="Ala_racemase_C"/>
    <property type="match status" value="1"/>
</dbReference>
<dbReference type="UniPathway" id="UPA00042">
    <property type="reaction ID" value="UER00497"/>
</dbReference>
<dbReference type="InterPro" id="IPR011079">
    <property type="entry name" value="Ala_racemase_C"/>
</dbReference>
<dbReference type="Gene3D" id="3.20.20.10">
    <property type="entry name" value="Alanine racemase"/>
    <property type="match status" value="1"/>
</dbReference>
<keyword evidence="12" id="KW-0131">Cell cycle</keyword>
<dbReference type="EC" id="5.1.1.1" evidence="14"/>
<dbReference type="Proteomes" id="UP000007590">
    <property type="component" value="Chromosome"/>
</dbReference>
<dbReference type="GO" id="GO:0005524">
    <property type="term" value="F:ATP binding"/>
    <property type="evidence" value="ECO:0007669"/>
    <property type="project" value="UniProtKB-KW"/>
</dbReference>
<reference evidence="18" key="1">
    <citation type="submission" date="2012-02" db="EMBL/GenBank/DDBJ databases">
        <title>The complete genome of Solitalea canadensis DSM 3403.</title>
        <authorList>
            <consortium name="US DOE Joint Genome Institute (JGI-PGF)"/>
            <person name="Lucas S."/>
            <person name="Copeland A."/>
            <person name="Lapidus A."/>
            <person name="Glavina del Rio T."/>
            <person name="Dalin E."/>
            <person name="Tice H."/>
            <person name="Bruce D."/>
            <person name="Goodwin L."/>
            <person name="Pitluck S."/>
            <person name="Peters L."/>
            <person name="Ovchinnikova G."/>
            <person name="Lu M."/>
            <person name="Kyrpides N."/>
            <person name="Mavromatis K."/>
            <person name="Ivanova N."/>
            <person name="Brettin T."/>
            <person name="Detter J.C."/>
            <person name="Han C."/>
            <person name="Larimer F."/>
            <person name="Land M."/>
            <person name="Hauser L."/>
            <person name="Markowitz V."/>
            <person name="Cheng J.-F."/>
            <person name="Hugenholtz P."/>
            <person name="Woyke T."/>
            <person name="Wu D."/>
            <person name="Spring S."/>
            <person name="Schroeder M."/>
            <person name="Kopitz M."/>
            <person name="Brambilla E."/>
            <person name="Klenk H.-P."/>
            <person name="Eisen J.A."/>
        </authorList>
    </citation>
    <scope>NUCLEOTIDE SEQUENCE</scope>
    <source>
        <strain evidence="18">DSM 3403</strain>
    </source>
</reference>
<dbReference type="NCBIfam" id="TIGR01143">
    <property type="entry name" value="murF"/>
    <property type="match status" value="1"/>
</dbReference>
<dbReference type="SUPFAM" id="SSF53244">
    <property type="entry name" value="MurD-like peptide ligases, peptide-binding domain"/>
    <property type="match status" value="1"/>
</dbReference>
<comment type="function">
    <text evidence="14">Catalyzes the interconversion of L-alanine and D-alanine. May also act on other amino acids.</text>
</comment>
<organism evidence="18 19">
    <name type="scientific">Solitalea canadensis (strain ATCC 29591 / DSM 3403 / JCM 21819 / LMG 8368 / NBRC 15130 / NCIMB 12057 / USAM 9D)</name>
    <name type="common">Flexibacter canadensis</name>
    <dbReference type="NCBI Taxonomy" id="929556"/>
    <lineage>
        <taxon>Bacteria</taxon>
        <taxon>Pseudomonadati</taxon>
        <taxon>Bacteroidota</taxon>
        <taxon>Sphingobacteriia</taxon>
        <taxon>Sphingobacteriales</taxon>
        <taxon>Sphingobacteriaceae</taxon>
        <taxon>Solitalea</taxon>
    </lineage>
</organism>
<feature type="modified residue" description="N6-(pyridoxal phosphate)lysine" evidence="14 15">
    <location>
        <position position="516"/>
    </location>
</feature>
<evidence type="ECO:0000256" key="3">
    <source>
        <dbReference type="ARBA" id="ARBA00022490"/>
    </source>
</evidence>
<keyword evidence="4" id="KW-0436">Ligase</keyword>
<evidence type="ECO:0000256" key="7">
    <source>
        <dbReference type="ARBA" id="ARBA00022840"/>
    </source>
</evidence>
<sequence>MKNLFLSKQKCFQSVHSDTHNNYICGTMPLTPYTLQYISNLLSANAQINNPQLPVETLAIDSRKILSPEITLFFALKGQRNGHNFIPELINKGVKSFVISEDKWSEAYPGINFLLVPDTLKALQLVAANHRKQFNYPVIGVTGSNGKTIVKEWLFQLLSIDHHIVRSPKSYNSQIGVPLSVWQMNDMADLAIFEAGISMPNEMLNLVNVIQPTIGVFTNIGSAHNEGFESIEQKLTEKFKLFGDVNTFIYPKDELTGFANEIPGKQQISWSTTDTSATVFVKEIERKSLHTKITGVIKAHEHTIEIPFIDEASVKNAITCWCVLIALEIPQNQVKQRMKELAPIEMRLKLRKGVNNCTVINDSYNSDLGSLQIALDFLQQQQQHPKRTLILSDIFQSGISSKELYAKVAQLLASAKVDRLIGIGPEIASQEQLFNLEKEFYVNTDAFLAEFSGAKFNNENILLKGSRLFEFEQISKLLEQKVHETVFEINLNGLIQNLNYYKSMLQPETKLMAMVKAFSYGSGSFEIANVLQFHKVDYLAVAYVDEGVELRKAGIKLPIMVMSPDVFAFESLLRSNLEPELYNFRILNEFVSFLHTHHSQEYKIHLKIDTGMHRLGFQEEDIDKLVSILKANPHIKVASVFSHLAASEDAEEDGFTQKQLDLFLRVADKLKQLLGYSFIRHICNSAGIVRHPEAHLDMVRLGLGLYGIDSAVKNNRLLQPIGTLKTTITQIKELAPGETVSYNRRGKINVPSKIATVKLGYADGLSRKLGNGVGEMLVNGKRAPIIGSVCMDMTMLNVTEIDCKETDEVIVFNEELRVEELAEKIGTIPYEVLTGISQRVKRVYVYE</sequence>
<keyword evidence="13" id="KW-0961">Cell wall biogenesis/degradation</keyword>
<gene>
    <name evidence="18" type="ordered locus">Solca_1259</name>
</gene>
<dbReference type="GO" id="GO:0030170">
    <property type="term" value="F:pyridoxal phosphate binding"/>
    <property type="evidence" value="ECO:0007669"/>
    <property type="project" value="UniProtKB-UniRule"/>
</dbReference>
<feature type="active site" description="Proton acceptor; specific for L-alanine" evidence="14">
    <location>
        <position position="742"/>
    </location>
</feature>
<dbReference type="PANTHER" id="PTHR43024:SF1">
    <property type="entry name" value="UDP-N-ACETYLMURAMOYL-TRIPEPTIDE--D-ALANYL-D-ALANINE LIGASE"/>
    <property type="match status" value="1"/>
</dbReference>
<dbReference type="InterPro" id="IPR036615">
    <property type="entry name" value="Mur_ligase_C_dom_sf"/>
</dbReference>
<dbReference type="InterPro" id="IPR000821">
    <property type="entry name" value="Ala_racemase"/>
</dbReference>
<evidence type="ECO:0000256" key="14">
    <source>
        <dbReference type="HAMAP-Rule" id="MF_01201"/>
    </source>
</evidence>
<evidence type="ECO:0000256" key="2">
    <source>
        <dbReference type="ARBA" id="ARBA00001933"/>
    </source>
</evidence>
<evidence type="ECO:0000256" key="5">
    <source>
        <dbReference type="ARBA" id="ARBA00022618"/>
    </source>
</evidence>
<protein>
    <recommendedName>
        <fullName evidence="14">Alanine racemase</fullName>
        <ecNumber evidence="14">5.1.1.1</ecNumber>
    </recommendedName>
</protein>
<dbReference type="SUPFAM" id="SSF53623">
    <property type="entry name" value="MurD-like peptide ligases, catalytic domain"/>
    <property type="match status" value="1"/>
</dbReference>
<evidence type="ECO:0000256" key="9">
    <source>
        <dbReference type="ARBA" id="ARBA00022960"/>
    </source>
</evidence>
<dbReference type="RefSeq" id="WP_014679575.1">
    <property type="nucleotide sequence ID" value="NC_017770.1"/>
</dbReference>
<evidence type="ECO:0000256" key="15">
    <source>
        <dbReference type="PIRSR" id="PIRSR600821-50"/>
    </source>
</evidence>
<dbReference type="Gene3D" id="3.90.190.20">
    <property type="entry name" value="Mur ligase, C-terminal domain"/>
    <property type="match status" value="1"/>
</dbReference>
<evidence type="ECO:0000256" key="8">
    <source>
        <dbReference type="ARBA" id="ARBA00022898"/>
    </source>
</evidence>
<dbReference type="GO" id="GO:0071555">
    <property type="term" value="P:cell wall organization"/>
    <property type="evidence" value="ECO:0007669"/>
    <property type="project" value="UniProtKB-KW"/>
</dbReference>
<dbReference type="InterPro" id="IPR013221">
    <property type="entry name" value="Mur_ligase_cen"/>
</dbReference>
<dbReference type="SUPFAM" id="SSF63418">
    <property type="entry name" value="MurE/MurF N-terminal domain"/>
    <property type="match status" value="1"/>
</dbReference>
<comment type="pathway">
    <text evidence="14">Amino-acid biosynthesis; D-alanine biosynthesis; D-alanine from L-alanine: step 1/1.</text>
</comment>
<proteinExistence type="inferred from homology"/>
<keyword evidence="10" id="KW-0573">Peptidoglycan synthesis</keyword>
<dbReference type="SUPFAM" id="SSF50621">
    <property type="entry name" value="Alanine racemase C-terminal domain-like"/>
    <property type="match status" value="1"/>
</dbReference>
<dbReference type="FunFam" id="3.20.20.10:FF:000002">
    <property type="entry name" value="Alanine racemase"/>
    <property type="match status" value="1"/>
</dbReference>
<dbReference type="NCBIfam" id="TIGR00492">
    <property type="entry name" value="alr"/>
    <property type="match status" value="1"/>
</dbReference>
<dbReference type="SUPFAM" id="SSF51419">
    <property type="entry name" value="PLP-binding barrel"/>
    <property type="match status" value="1"/>
</dbReference>
<keyword evidence="6" id="KW-0547">Nucleotide-binding</keyword>
<dbReference type="Gene3D" id="3.40.1190.10">
    <property type="entry name" value="Mur-like, catalytic domain"/>
    <property type="match status" value="1"/>
</dbReference>
<dbReference type="PRINTS" id="PR00992">
    <property type="entry name" value="ALARACEMASE"/>
</dbReference>
<keyword evidence="9" id="KW-0133">Cell shape</keyword>
<keyword evidence="7" id="KW-0067">ATP-binding</keyword>
<dbReference type="GO" id="GO:0051301">
    <property type="term" value="P:cell division"/>
    <property type="evidence" value="ECO:0007669"/>
    <property type="project" value="UniProtKB-KW"/>
</dbReference>
<dbReference type="Pfam" id="PF01168">
    <property type="entry name" value="Ala_racemase_N"/>
    <property type="match status" value="1"/>
</dbReference>
<dbReference type="HOGENOM" id="CLU_372082_0_0_10"/>
<evidence type="ECO:0000313" key="18">
    <source>
        <dbReference type="EMBL" id="AFD06348.1"/>
    </source>
</evidence>
<comment type="similarity">
    <text evidence="14">Belongs to the alanine racemase family.</text>
</comment>
<dbReference type="GO" id="GO:0008360">
    <property type="term" value="P:regulation of cell shape"/>
    <property type="evidence" value="ECO:0007669"/>
    <property type="project" value="UniProtKB-KW"/>
</dbReference>
<keyword evidence="8 14" id="KW-0663">Pyridoxal phosphate</keyword>
<evidence type="ECO:0000313" key="19">
    <source>
        <dbReference type="Proteomes" id="UP000007590"/>
    </source>
</evidence>
<dbReference type="InterPro" id="IPR035911">
    <property type="entry name" value="MurE/MurF_N"/>
</dbReference>